<name>A0ABX5LNF9_9BACT</name>
<evidence type="ECO:0000313" key="3">
    <source>
        <dbReference type="Proteomes" id="UP000245523"/>
    </source>
</evidence>
<keyword evidence="3" id="KW-1185">Reference proteome</keyword>
<dbReference type="Gene3D" id="3.40.30.10">
    <property type="entry name" value="Glutaredoxin"/>
    <property type="match status" value="1"/>
</dbReference>
<dbReference type="Pfam" id="PF14559">
    <property type="entry name" value="TPR_19"/>
    <property type="match status" value="1"/>
</dbReference>
<accession>A0ABX5LNF9</accession>
<proteinExistence type="predicted"/>
<dbReference type="Pfam" id="PF00085">
    <property type="entry name" value="Thioredoxin"/>
    <property type="match status" value="1"/>
</dbReference>
<reference evidence="2 3" key="1">
    <citation type="submission" date="2018-05" db="EMBL/GenBank/DDBJ databases">
        <title>Animal gut microbial communities from fecal samples from Wisconsin, USA.</title>
        <authorList>
            <person name="Neumann A."/>
        </authorList>
    </citation>
    <scope>NUCLEOTIDE SEQUENCE [LARGE SCALE GENOMIC DNA]</scope>
    <source>
        <strain evidence="2 3">UWS4</strain>
    </source>
</reference>
<dbReference type="SUPFAM" id="SSF48452">
    <property type="entry name" value="TPR-like"/>
    <property type="match status" value="1"/>
</dbReference>
<dbReference type="InterPro" id="IPR011990">
    <property type="entry name" value="TPR-like_helical_dom_sf"/>
</dbReference>
<dbReference type="SUPFAM" id="SSF52833">
    <property type="entry name" value="Thioredoxin-like"/>
    <property type="match status" value="1"/>
</dbReference>
<evidence type="ECO:0000313" key="2">
    <source>
        <dbReference type="EMBL" id="PWK95566.1"/>
    </source>
</evidence>
<protein>
    <submittedName>
        <fullName evidence="2">Thioredoxin</fullName>
    </submittedName>
</protein>
<dbReference type="Proteomes" id="UP000245523">
    <property type="component" value="Unassembled WGS sequence"/>
</dbReference>
<dbReference type="PANTHER" id="PTHR45663">
    <property type="entry name" value="GEO12009P1"/>
    <property type="match status" value="1"/>
</dbReference>
<dbReference type="EMBL" id="QGHD01000018">
    <property type="protein sequence ID" value="PWK95566.1"/>
    <property type="molecule type" value="Genomic_DNA"/>
</dbReference>
<evidence type="ECO:0000259" key="1">
    <source>
        <dbReference type="PROSITE" id="PS51352"/>
    </source>
</evidence>
<comment type="caution">
    <text evidence="2">The sequence shown here is derived from an EMBL/GenBank/DDBJ whole genome shotgun (WGS) entry which is preliminary data.</text>
</comment>
<dbReference type="InterPro" id="IPR036249">
    <property type="entry name" value="Thioredoxin-like_sf"/>
</dbReference>
<gene>
    <name evidence="2" type="ORF">B0H50_11816</name>
</gene>
<feature type="domain" description="Thioredoxin" evidence="1">
    <location>
        <begin position="1"/>
        <end position="110"/>
    </location>
</feature>
<organism evidence="2 3">
    <name type="scientific">Hallerella porci</name>
    <dbReference type="NCBI Taxonomy" id="1945871"/>
    <lineage>
        <taxon>Bacteria</taxon>
        <taxon>Pseudomonadati</taxon>
        <taxon>Fibrobacterota</taxon>
        <taxon>Fibrobacteria</taxon>
        <taxon>Fibrobacterales</taxon>
        <taxon>Fibrobacteraceae</taxon>
        <taxon>Hallerella</taxon>
    </lineage>
</organism>
<dbReference type="Pfam" id="PF14561">
    <property type="entry name" value="TPR_20"/>
    <property type="match status" value="1"/>
</dbReference>
<dbReference type="RefSeq" id="WP_109587572.1">
    <property type="nucleotide sequence ID" value="NZ_JAXEIU010000040.1"/>
</dbReference>
<dbReference type="PANTHER" id="PTHR45663:SF11">
    <property type="entry name" value="GEO12009P1"/>
    <property type="match status" value="1"/>
</dbReference>
<dbReference type="InterPro" id="IPR013766">
    <property type="entry name" value="Thioredoxin_domain"/>
</dbReference>
<dbReference type="PROSITE" id="PS51352">
    <property type="entry name" value="THIOREDOXIN_2"/>
    <property type="match status" value="1"/>
</dbReference>
<sequence length="274" mass="30365">MAKVISVTVQNFQSEVMTEAETRPVVLTFASSQMPDCASYNQILEKLSSELDFTLGEVSLDEPDNMAFVQSFRIQNLPFVVVLSKGEMADAIQGALPEDELKKRLSKFFISDEERAKMAMEDAIAEGNYAEALPLVQSEMAKNPSDDHLKILLAKCELGLGNAENAKEILQKISENSAEFATAKSLLDLMDLLVEAAKTNPVEGDAKKFRDACKDAARKDYRSALEGFFQLALSNPDFQDGAPKKSMLVLFSALGPKEPLTWEYRSKLNTFLFI</sequence>
<dbReference type="Gene3D" id="1.25.40.10">
    <property type="entry name" value="Tetratricopeptide repeat domain"/>
    <property type="match status" value="2"/>
</dbReference>